<reference evidence="10" key="1">
    <citation type="submission" date="2017-03" db="EMBL/GenBank/DDBJ databases">
        <title>Genomes of endolithic fungi from Antarctica.</title>
        <authorList>
            <person name="Coleine C."/>
            <person name="Masonjones S."/>
            <person name="Stajich J.E."/>
        </authorList>
    </citation>
    <scope>NUCLEOTIDE SEQUENCE [LARGE SCALE GENOMIC DNA]</scope>
    <source>
        <strain evidence="10">CCFEE 5527</strain>
    </source>
</reference>
<evidence type="ECO:0000256" key="4">
    <source>
        <dbReference type="ARBA" id="ARBA00022771"/>
    </source>
</evidence>
<dbReference type="GO" id="GO:0008270">
    <property type="term" value="F:zinc ion binding"/>
    <property type="evidence" value="ECO:0007669"/>
    <property type="project" value="UniProtKB-KW"/>
</dbReference>
<organism evidence="9 10">
    <name type="scientific">Cryoendolithus antarcticus</name>
    <dbReference type="NCBI Taxonomy" id="1507870"/>
    <lineage>
        <taxon>Eukaryota</taxon>
        <taxon>Fungi</taxon>
        <taxon>Dikarya</taxon>
        <taxon>Ascomycota</taxon>
        <taxon>Pezizomycotina</taxon>
        <taxon>Dothideomycetes</taxon>
        <taxon>Dothideomycetidae</taxon>
        <taxon>Cladosporiales</taxon>
        <taxon>Cladosporiaceae</taxon>
        <taxon>Cryoendolithus</taxon>
    </lineage>
</organism>
<dbReference type="InParanoid" id="A0A1V8SS90"/>
<dbReference type="InterPro" id="IPR044066">
    <property type="entry name" value="TRIAD_supradom"/>
</dbReference>
<feature type="compositionally biased region" description="Polar residues" evidence="7">
    <location>
        <begin position="373"/>
        <end position="384"/>
    </location>
</feature>
<dbReference type="GO" id="GO:0004842">
    <property type="term" value="F:ubiquitin-protein transferase activity"/>
    <property type="evidence" value="ECO:0007669"/>
    <property type="project" value="InterPro"/>
</dbReference>
<dbReference type="SUPFAM" id="SSF57850">
    <property type="entry name" value="RING/U-box"/>
    <property type="match status" value="1"/>
</dbReference>
<name>A0A1V8SS90_9PEZI</name>
<evidence type="ECO:0000256" key="7">
    <source>
        <dbReference type="SAM" id="MobiDB-lite"/>
    </source>
</evidence>
<evidence type="ECO:0000256" key="3">
    <source>
        <dbReference type="ARBA" id="ARBA00022737"/>
    </source>
</evidence>
<protein>
    <recommendedName>
        <fullName evidence="8">RING-type domain-containing protein</fullName>
    </recommendedName>
</protein>
<dbReference type="Gene3D" id="1.20.120.1750">
    <property type="match status" value="1"/>
</dbReference>
<dbReference type="EMBL" id="NAJO01000029">
    <property type="protein sequence ID" value="OQO01940.1"/>
    <property type="molecule type" value="Genomic_DNA"/>
</dbReference>
<evidence type="ECO:0000313" key="9">
    <source>
        <dbReference type="EMBL" id="OQO01940.1"/>
    </source>
</evidence>
<keyword evidence="2" id="KW-0479">Metal-binding</keyword>
<gene>
    <name evidence="9" type="ORF">B0A48_12413</name>
</gene>
<evidence type="ECO:0000259" key="8">
    <source>
        <dbReference type="PROSITE" id="PS51873"/>
    </source>
</evidence>
<dbReference type="Proteomes" id="UP000192596">
    <property type="component" value="Unassembled WGS sequence"/>
</dbReference>
<keyword evidence="6" id="KW-0862">Zinc</keyword>
<evidence type="ECO:0000256" key="1">
    <source>
        <dbReference type="ARBA" id="ARBA00022679"/>
    </source>
</evidence>
<evidence type="ECO:0000256" key="5">
    <source>
        <dbReference type="ARBA" id="ARBA00022786"/>
    </source>
</evidence>
<dbReference type="STRING" id="1507870.A0A1V8SS90"/>
<dbReference type="PROSITE" id="PS51873">
    <property type="entry name" value="TRIAD"/>
    <property type="match status" value="1"/>
</dbReference>
<dbReference type="CDD" id="cd20336">
    <property type="entry name" value="Rcat_RBR"/>
    <property type="match status" value="1"/>
</dbReference>
<dbReference type="PANTHER" id="PTHR11685">
    <property type="entry name" value="RBR FAMILY RING FINGER AND IBR DOMAIN-CONTAINING"/>
    <property type="match status" value="1"/>
</dbReference>
<feature type="domain" description="RING-type" evidence="8">
    <location>
        <begin position="62"/>
        <end position="288"/>
    </location>
</feature>
<keyword evidence="4" id="KW-0863">Zinc-finger</keyword>
<feature type="region of interest" description="Disordered" evidence="7">
    <location>
        <begin position="553"/>
        <end position="635"/>
    </location>
</feature>
<dbReference type="OrthoDB" id="9977870at2759"/>
<dbReference type="AlphaFoldDB" id="A0A1V8SS90"/>
<feature type="region of interest" description="Disordered" evidence="7">
    <location>
        <begin position="361"/>
        <end position="412"/>
    </location>
</feature>
<sequence length="635" mass="70430">MAGQRPQGLPPLNPTTEAYIERAIRRHQTQMEDTLAQYPRYDHVAALSNVYQAAPDPLTRDRMLRCAVCMDDIASHGKQVVTVQHQWKLCWECLRQLFERAAAAEEDHPAKLTGYYILRSQDYTNILGDDLIERYNEMGDRKKVLPVNRVFCSDPCGQYVGGIIRDATENMQVIATCKDTLSCGKIWCLKCGEHLIDRAAAFDHFGCSFDFAAKVKQQEDALAGLTRGVEYQLCPKCNRAEQLTDGCSHMSCPCGQGYCYDCGGEDMHHDDRHAQCQTARVQRGLRPIYGDRVDDATDYGDDPGSPYDYEAALREYGPLERYTPAQMAAGDEMYRRVGLTPRQRNNATATAAHVEVQAVQAQPGAMRDPLAASTGSPGRVTNGQARLAARRRRRDLGPPSPRTQPTHTSAYPNPVQAYNFEAYLPHPPPATQATPFTQAHIGRGAQLTGALPPLSSAHYAANTTHPLVPPPVIDPLSTTIVPNTSFYPPLSSLQHPLYNPYPTYAPQPYPANPTQQTAEEEAQLLMQRYRQYALERREREALQYLPRPALLDTRMAPPPASGYGLGGRRNALAPPPVAAPYPWQSQQQPLPPTPPRAPEGSGGREFLFEEQLRGPGRQGRNGGSMELDDEDETPL</sequence>
<keyword evidence="3" id="KW-0677">Repeat</keyword>
<evidence type="ECO:0000313" key="10">
    <source>
        <dbReference type="Proteomes" id="UP000192596"/>
    </source>
</evidence>
<proteinExistence type="predicted"/>
<comment type="caution">
    <text evidence="9">The sequence shown here is derived from an EMBL/GenBank/DDBJ whole genome shotgun (WGS) entry which is preliminary data.</text>
</comment>
<keyword evidence="5" id="KW-0833">Ubl conjugation pathway</keyword>
<dbReference type="GO" id="GO:0016567">
    <property type="term" value="P:protein ubiquitination"/>
    <property type="evidence" value="ECO:0007669"/>
    <property type="project" value="InterPro"/>
</dbReference>
<evidence type="ECO:0000256" key="6">
    <source>
        <dbReference type="ARBA" id="ARBA00022833"/>
    </source>
</evidence>
<accession>A0A1V8SS90</accession>
<feature type="compositionally biased region" description="Acidic residues" evidence="7">
    <location>
        <begin position="626"/>
        <end position="635"/>
    </location>
</feature>
<evidence type="ECO:0000256" key="2">
    <source>
        <dbReference type="ARBA" id="ARBA00022723"/>
    </source>
</evidence>
<keyword evidence="1" id="KW-0808">Transferase</keyword>
<dbReference type="InterPro" id="IPR031127">
    <property type="entry name" value="E3_UB_ligase_RBR"/>
</dbReference>
<keyword evidence="10" id="KW-1185">Reference proteome</keyword>